<dbReference type="GO" id="GO:0046316">
    <property type="term" value="F:gluconokinase activity"/>
    <property type="evidence" value="ECO:0007669"/>
    <property type="project" value="UniProtKB-EC"/>
</dbReference>
<comment type="similarity">
    <text evidence="2">Belongs to the gluconokinase GntK/GntV family.</text>
</comment>
<evidence type="ECO:0000256" key="3">
    <source>
        <dbReference type="ARBA" id="ARBA00012054"/>
    </source>
</evidence>
<keyword evidence="11" id="KW-1185">Reference proteome</keyword>
<sequence length="99" mass="11272">MFTLQLGWKFYDADDYHPLENKLKMSQGIPLNDQVPSPFIINKPNTENACGQQMILSCSALKRAYRTTLLTGNSNIPPENQDDSPETLLSTCMDLRKFF</sequence>
<dbReference type="InterPro" id="IPR027417">
    <property type="entry name" value="P-loop_NTPase"/>
</dbReference>
<name>A0A8T2KH86_9PIPI</name>
<evidence type="ECO:0000256" key="7">
    <source>
        <dbReference type="ARBA" id="ARBA00022840"/>
    </source>
</evidence>
<protein>
    <recommendedName>
        <fullName evidence="3">gluconokinase</fullName>
        <ecNumber evidence="3">2.7.1.12</ecNumber>
    </recommendedName>
    <alternativeName>
        <fullName evidence="8">Gluconate kinase</fullName>
    </alternativeName>
</protein>
<evidence type="ECO:0000313" key="11">
    <source>
        <dbReference type="Proteomes" id="UP000812440"/>
    </source>
</evidence>
<evidence type="ECO:0000256" key="9">
    <source>
        <dbReference type="ARBA" id="ARBA00048090"/>
    </source>
</evidence>
<comment type="caution">
    <text evidence="10">The sequence shown here is derived from an EMBL/GenBank/DDBJ whole genome shotgun (WGS) entry which is preliminary data.</text>
</comment>
<keyword evidence="5" id="KW-0547">Nucleotide-binding</keyword>
<dbReference type="GO" id="GO:0005737">
    <property type="term" value="C:cytoplasm"/>
    <property type="evidence" value="ECO:0007669"/>
    <property type="project" value="TreeGrafter"/>
</dbReference>
<dbReference type="EMBL" id="JAACNH010000001">
    <property type="protein sequence ID" value="KAG8455284.1"/>
    <property type="molecule type" value="Genomic_DNA"/>
</dbReference>
<evidence type="ECO:0000256" key="4">
    <source>
        <dbReference type="ARBA" id="ARBA00022679"/>
    </source>
</evidence>
<dbReference type="GO" id="GO:0005975">
    <property type="term" value="P:carbohydrate metabolic process"/>
    <property type="evidence" value="ECO:0007669"/>
    <property type="project" value="InterPro"/>
</dbReference>
<organism evidence="10 11">
    <name type="scientific">Hymenochirus boettgeri</name>
    <name type="common">Congo dwarf clawed frog</name>
    <dbReference type="NCBI Taxonomy" id="247094"/>
    <lineage>
        <taxon>Eukaryota</taxon>
        <taxon>Metazoa</taxon>
        <taxon>Chordata</taxon>
        <taxon>Craniata</taxon>
        <taxon>Vertebrata</taxon>
        <taxon>Euteleostomi</taxon>
        <taxon>Amphibia</taxon>
        <taxon>Batrachia</taxon>
        <taxon>Anura</taxon>
        <taxon>Pipoidea</taxon>
        <taxon>Pipidae</taxon>
        <taxon>Pipinae</taxon>
        <taxon>Hymenochirus</taxon>
    </lineage>
</organism>
<gene>
    <name evidence="10" type="ORF">GDO86_001472</name>
</gene>
<reference evidence="10" key="1">
    <citation type="thesis" date="2020" institute="ProQuest LLC" country="789 East Eisenhower Parkway, Ann Arbor, MI, USA">
        <title>Comparative Genomics and Chromosome Evolution.</title>
        <authorList>
            <person name="Mudd A.B."/>
        </authorList>
    </citation>
    <scope>NUCLEOTIDE SEQUENCE</scope>
    <source>
        <strain evidence="10">Female2</strain>
        <tissue evidence="10">Blood</tissue>
    </source>
</reference>
<proteinExistence type="inferred from homology"/>
<evidence type="ECO:0000256" key="1">
    <source>
        <dbReference type="ARBA" id="ARBA00004875"/>
    </source>
</evidence>
<dbReference type="Gene3D" id="3.40.50.300">
    <property type="entry name" value="P-loop containing nucleotide triphosphate hydrolases"/>
    <property type="match status" value="1"/>
</dbReference>
<dbReference type="EC" id="2.7.1.12" evidence="3"/>
<dbReference type="PANTHER" id="PTHR43442">
    <property type="entry name" value="GLUCONOKINASE-RELATED"/>
    <property type="match status" value="1"/>
</dbReference>
<dbReference type="Proteomes" id="UP000812440">
    <property type="component" value="Chromosome 1"/>
</dbReference>
<keyword evidence="6" id="KW-0418">Kinase</keyword>
<dbReference type="GO" id="GO:0005524">
    <property type="term" value="F:ATP binding"/>
    <property type="evidence" value="ECO:0007669"/>
    <property type="project" value="UniProtKB-KW"/>
</dbReference>
<accession>A0A8T2KH86</accession>
<evidence type="ECO:0000256" key="2">
    <source>
        <dbReference type="ARBA" id="ARBA00008420"/>
    </source>
</evidence>
<comment type="catalytic activity">
    <reaction evidence="9">
        <text>D-gluconate + ATP = 6-phospho-D-gluconate + ADP + H(+)</text>
        <dbReference type="Rhea" id="RHEA:19433"/>
        <dbReference type="ChEBI" id="CHEBI:15378"/>
        <dbReference type="ChEBI" id="CHEBI:18391"/>
        <dbReference type="ChEBI" id="CHEBI:30616"/>
        <dbReference type="ChEBI" id="CHEBI:58759"/>
        <dbReference type="ChEBI" id="CHEBI:456216"/>
        <dbReference type="EC" id="2.7.1.12"/>
    </reaction>
</comment>
<comment type="pathway">
    <text evidence="1">Carbohydrate acid metabolism; D-gluconate degradation.</text>
</comment>
<evidence type="ECO:0000256" key="5">
    <source>
        <dbReference type="ARBA" id="ARBA00022741"/>
    </source>
</evidence>
<evidence type="ECO:0000313" key="10">
    <source>
        <dbReference type="EMBL" id="KAG8455284.1"/>
    </source>
</evidence>
<dbReference type="AlphaFoldDB" id="A0A8T2KH86"/>
<evidence type="ECO:0000256" key="8">
    <source>
        <dbReference type="ARBA" id="ARBA00029835"/>
    </source>
</evidence>
<keyword evidence="4" id="KW-0808">Transferase</keyword>
<dbReference type="InterPro" id="IPR006001">
    <property type="entry name" value="Therm_gnt_kin"/>
</dbReference>
<evidence type="ECO:0000256" key="6">
    <source>
        <dbReference type="ARBA" id="ARBA00022777"/>
    </source>
</evidence>
<keyword evidence="7" id="KW-0067">ATP-binding</keyword>
<dbReference type="PANTHER" id="PTHR43442:SF3">
    <property type="entry name" value="GLUCONOKINASE-RELATED"/>
    <property type="match status" value="1"/>
</dbReference>
<dbReference type="OrthoDB" id="275177at2759"/>